<dbReference type="EMBL" id="CP033968">
    <property type="protein sequence ID" value="AZG12008.1"/>
    <property type="molecule type" value="Genomic_DNA"/>
</dbReference>
<gene>
    <name evidence="1" type="ORF">EHF44_00545</name>
</gene>
<keyword evidence="1" id="KW-0614">Plasmid</keyword>
<dbReference type="RefSeq" id="WP_017512998.1">
    <property type="nucleotide sequence ID" value="NZ_CP033968.1"/>
</dbReference>
<proteinExistence type="predicted"/>
<protein>
    <submittedName>
        <fullName evidence="1">Uncharacterized protein</fullName>
    </submittedName>
</protein>
<dbReference type="KEGG" id="cpau:EHF44_00545"/>
<reference evidence="2" key="1">
    <citation type="submission" date="2018-11" db="EMBL/GenBank/DDBJ databases">
        <title>FDA dAtabase for Regulatory Grade micrObial Sequences (FDA-ARGOS): Supporting development and validation of Infectious Disease Dx tests.</title>
        <authorList>
            <person name="Goldberg B."/>
            <person name="Campos J."/>
            <person name="Tallon L."/>
            <person name="Sadzewicz L."/>
            <person name="Zhao X."/>
            <person name="Vavikolanu K."/>
            <person name="Mehta A."/>
            <person name="Aluvathingal J."/>
            <person name="Nadendla S."/>
            <person name="Geyer C."/>
            <person name="Nandy P."/>
            <person name="Yan Y."/>
            <person name="Sichtig H."/>
        </authorList>
    </citation>
    <scope>NUCLEOTIDE SEQUENCE [LARGE SCALE GENOMIC DNA]</scope>
    <source>
        <strain evidence="2">FDAARGOS_614</strain>
        <plasmid evidence="2">unnamed1</plasmid>
    </source>
</reference>
<dbReference type="OrthoDB" id="9866731at2"/>
<evidence type="ECO:0000313" key="1">
    <source>
        <dbReference type="EMBL" id="AZG12008.1"/>
    </source>
</evidence>
<evidence type="ECO:0000313" key="2">
    <source>
        <dbReference type="Proteomes" id="UP000270411"/>
    </source>
</evidence>
<name>A0A3G8GUS4_9BURK</name>
<dbReference type="GeneID" id="60825095"/>
<accession>A0A3G8GUS4</accession>
<sequence length="74" mass="8436">MTMTQAEIREAIEWLVRDARYLARWARIHRARGQLAGTWLADRTRANASYSLKLARQYKASLTAEPQPALLGGH</sequence>
<dbReference type="Proteomes" id="UP000270411">
    <property type="component" value="Plasmid unnamed1"/>
</dbReference>
<dbReference type="AlphaFoldDB" id="A0A3G8GUS4"/>
<organism evidence="1 2">
    <name type="scientific">Cupriavidus pauculus</name>
    <dbReference type="NCBI Taxonomy" id="82633"/>
    <lineage>
        <taxon>Bacteria</taxon>
        <taxon>Pseudomonadati</taxon>
        <taxon>Pseudomonadota</taxon>
        <taxon>Betaproteobacteria</taxon>
        <taxon>Burkholderiales</taxon>
        <taxon>Burkholderiaceae</taxon>
        <taxon>Cupriavidus</taxon>
    </lineage>
</organism>
<geneLocation type="plasmid" evidence="1">
    <name>unnamed1</name>
</geneLocation>